<name>F8KQ46_HELBC</name>
<evidence type="ECO:0000313" key="1">
    <source>
        <dbReference type="EMBL" id="CCB79663.1"/>
    </source>
</evidence>
<dbReference type="Proteomes" id="UP000008387">
    <property type="component" value="Chromosome"/>
</dbReference>
<dbReference type="HOGENOM" id="CLU_034831_0_0_7"/>
<dbReference type="Pfam" id="PF02521">
    <property type="entry name" value="HP_OMP_2"/>
    <property type="match status" value="1"/>
</dbReference>
<dbReference type="EMBL" id="FR871757">
    <property type="protein sequence ID" value="CCB79663.1"/>
    <property type="molecule type" value="Genomic_DNA"/>
</dbReference>
<protein>
    <submittedName>
        <fullName evidence="1">Outer membrane protein</fullName>
    </submittedName>
</protein>
<proteinExistence type="predicted"/>
<organism evidence="1 2">
    <name type="scientific">Helicobacter bizzozeronii (strain CIII-1)</name>
    <dbReference type="NCBI Taxonomy" id="1002804"/>
    <lineage>
        <taxon>Bacteria</taxon>
        <taxon>Pseudomonadati</taxon>
        <taxon>Campylobacterota</taxon>
        <taxon>Epsilonproteobacteria</taxon>
        <taxon>Campylobacterales</taxon>
        <taxon>Helicobacteraceae</taxon>
        <taxon>Helicobacter</taxon>
    </lineage>
</organism>
<reference evidence="1 2" key="1">
    <citation type="journal article" date="2011" name="J. Bacteriol.">
        <title>Genome sequence of Helicobacter bizzozeronii strain CIII-1, an isolate from human gastric mucosa.</title>
        <authorList>
            <person name="Schott T."/>
            <person name="Rossi M."/>
            <person name="Hanninen M.L."/>
        </authorList>
    </citation>
    <scope>NUCLEOTIDE SEQUENCE [LARGE SCALE GENOMIC DNA]</scope>
    <source>
        <strain evidence="1 2">CIII-1</strain>
    </source>
</reference>
<dbReference type="STRING" id="1002804.HBZC1_06770"/>
<accession>F8KQ46</accession>
<sequence length="500" mass="56199">MLGAFFVKMYDTIKRSITMSEASEQDLKNRYCFFSKALLIGPLVFSTAFAFDYKLGGKAEQTSWIGFNQHQIDSSKGIYPTQQYATISGYLDLSFSLLPEKSDHSLKGAIAGMVGGVLYDSTRHYKDGSVLYKIYGYYDGYLGGASNVLSTDSVAVQNAKKRAVAHTYIFSDAYLDYQYKNVFGVKAGRYNSTMPYRSGKTQGFEVFGQYKHARLVWFSSWGRAIVGGGFLIDWYAPRTSYNGDYTKNSKGGWDPHGKKLSYGTHAVRLIYNRHKLLTEFFYYFSPKAFNAPGFQVGWDTNPNFSGKGFRSHTHLIAFFPMYYPWMLVGKDGKPIYRYDNPATPNGQSLIIRQRFDYNNFYLIGAFYKNFKNTNAYVGNMGNPSGVLMGNDSIYAGVAGTALKADAVTGMISYGATHFKEKFSWKMLWQWSSAPVSWEGRYMLTLGYTFNKVLKGSVDLLYYGVHTNKGYKAGLNAPCTTGCQGGYQDRSALYTSLIASF</sequence>
<dbReference type="KEGG" id="hbi:HBZC1_06770"/>
<gene>
    <name evidence="1" type="ordered locus">HBZC1_06770</name>
</gene>
<evidence type="ECO:0000313" key="2">
    <source>
        <dbReference type="Proteomes" id="UP000008387"/>
    </source>
</evidence>
<keyword evidence="2" id="KW-1185">Reference proteome</keyword>
<dbReference type="InterPro" id="IPR003678">
    <property type="entry name" value="Put_OMP"/>
</dbReference>
<dbReference type="AlphaFoldDB" id="F8KQ46"/>